<name>A0ACB8RL52_9AGAM</name>
<dbReference type="Proteomes" id="UP000814033">
    <property type="component" value="Unassembled WGS sequence"/>
</dbReference>
<sequence length="534" mass="59496">MDKIKSFLNKHGSEHAHSQPILPSVPQAPPSLTVGFPNAQDLYRYRKQRGINLGSWFVLERWIADAPYRAAASPGQSDHDVARGSDARHILEEHWDNWITENDWRWIAERGFNTVRIPIGFYELCGIDPSVLVGTDFASLGHIFEGAWPRIMTAIATAHRFGLGVLIDIHAAPGKQNQDSHSGTSSKQVSFFNSSNFARTTRILTSLLAHLSAFTRAHNPPLPNVVGIELVNEPNPPDSKALQQWYRTTIAAMRQVDPDMPLYIGDSWRTDEYAGFIKSLGDQSPSSHSSFMALDHHLYRCFTSSDNSTPAWKHAQNLRTPSEGTPGTFERVSSALASVGAGLVVGEWSGALNPGSLHGVSDEITAKRDFVNAQLALYEQHCAGWFWWTYKKQSAGDSGWSMRDAVDKGVFPLWVGICVRRQLDQDPGRVSRREVAQNSALGDHAGWWAKYPDGKYEHWRFAEGFAQGWEDAYVFLTSGSPNGSAPEIGFKAAWAKRRATEHARTKGNRNVWEYEHGLVQGIDAAKSDFRRICA</sequence>
<proteinExistence type="predicted"/>
<evidence type="ECO:0000313" key="2">
    <source>
        <dbReference type="Proteomes" id="UP000814033"/>
    </source>
</evidence>
<reference evidence="1" key="2">
    <citation type="journal article" date="2022" name="New Phytol.">
        <title>Evolutionary transition to the ectomycorrhizal habit in the genomes of a hyperdiverse lineage of mushroom-forming fungi.</title>
        <authorList>
            <person name="Looney B."/>
            <person name="Miyauchi S."/>
            <person name="Morin E."/>
            <person name="Drula E."/>
            <person name="Courty P.E."/>
            <person name="Kohler A."/>
            <person name="Kuo A."/>
            <person name="LaButti K."/>
            <person name="Pangilinan J."/>
            <person name="Lipzen A."/>
            <person name="Riley R."/>
            <person name="Andreopoulos W."/>
            <person name="He G."/>
            <person name="Johnson J."/>
            <person name="Nolan M."/>
            <person name="Tritt A."/>
            <person name="Barry K.W."/>
            <person name="Grigoriev I.V."/>
            <person name="Nagy L.G."/>
            <person name="Hibbett D."/>
            <person name="Henrissat B."/>
            <person name="Matheny P.B."/>
            <person name="Labbe J."/>
            <person name="Martin F.M."/>
        </authorList>
    </citation>
    <scope>NUCLEOTIDE SEQUENCE</scope>
    <source>
        <strain evidence="1">FP105234-sp</strain>
    </source>
</reference>
<gene>
    <name evidence="1" type="ORF">FA95DRAFT_1496267</name>
</gene>
<organism evidence="1 2">
    <name type="scientific">Auriscalpium vulgare</name>
    <dbReference type="NCBI Taxonomy" id="40419"/>
    <lineage>
        <taxon>Eukaryota</taxon>
        <taxon>Fungi</taxon>
        <taxon>Dikarya</taxon>
        <taxon>Basidiomycota</taxon>
        <taxon>Agaricomycotina</taxon>
        <taxon>Agaricomycetes</taxon>
        <taxon>Russulales</taxon>
        <taxon>Auriscalpiaceae</taxon>
        <taxon>Auriscalpium</taxon>
    </lineage>
</organism>
<reference evidence="1" key="1">
    <citation type="submission" date="2021-02" db="EMBL/GenBank/DDBJ databases">
        <authorList>
            <consortium name="DOE Joint Genome Institute"/>
            <person name="Ahrendt S."/>
            <person name="Looney B.P."/>
            <person name="Miyauchi S."/>
            <person name="Morin E."/>
            <person name="Drula E."/>
            <person name="Courty P.E."/>
            <person name="Chicoki N."/>
            <person name="Fauchery L."/>
            <person name="Kohler A."/>
            <person name="Kuo A."/>
            <person name="Labutti K."/>
            <person name="Pangilinan J."/>
            <person name="Lipzen A."/>
            <person name="Riley R."/>
            <person name="Andreopoulos W."/>
            <person name="He G."/>
            <person name="Johnson J."/>
            <person name="Barry K.W."/>
            <person name="Grigoriev I.V."/>
            <person name="Nagy L."/>
            <person name="Hibbett D."/>
            <person name="Henrissat B."/>
            <person name="Matheny P.B."/>
            <person name="Labbe J."/>
            <person name="Martin F."/>
        </authorList>
    </citation>
    <scope>NUCLEOTIDE SEQUENCE</scope>
    <source>
        <strain evidence="1">FP105234-sp</strain>
    </source>
</reference>
<evidence type="ECO:0000313" key="1">
    <source>
        <dbReference type="EMBL" id="KAI0044921.1"/>
    </source>
</evidence>
<comment type="caution">
    <text evidence="1">The sequence shown here is derived from an EMBL/GenBank/DDBJ whole genome shotgun (WGS) entry which is preliminary data.</text>
</comment>
<keyword evidence="2" id="KW-1185">Reference proteome</keyword>
<keyword evidence="1" id="KW-0378">Hydrolase</keyword>
<protein>
    <submittedName>
        <fullName evidence="1">Glycoside hydrolase family 5 protein</fullName>
    </submittedName>
</protein>
<dbReference type="EMBL" id="MU275967">
    <property type="protein sequence ID" value="KAI0044921.1"/>
    <property type="molecule type" value="Genomic_DNA"/>
</dbReference>
<accession>A0ACB8RL52</accession>